<dbReference type="GO" id="GO:0061798">
    <property type="term" value="F:GTP 3',8'-cyclase activity"/>
    <property type="evidence" value="ECO:0007669"/>
    <property type="project" value="UniProtKB-EC"/>
</dbReference>
<comment type="catalytic activity">
    <reaction evidence="12">
        <text>GTP + AH2 + S-adenosyl-L-methionine = (8S)-3',8-cyclo-7,8-dihydroguanosine 5'-triphosphate + 5'-deoxyadenosine + L-methionine + A + H(+)</text>
        <dbReference type="Rhea" id="RHEA:49576"/>
        <dbReference type="ChEBI" id="CHEBI:13193"/>
        <dbReference type="ChEBI" id="CHEBI:15378"/>
        <dbReference type="ChEBI" id="CHEBI:17319"/>
        <dbReference type="ChEBI" id="CHEBI:17499"/>
        <dbReference type="ChEBI" id="CHEBI:37565"/>
        <dbReference type="ChEBI" id="CHEBI:57844"/>
        <dbReference type="ChEBI" id="CHEBI:59789"/>
        <dbReference type="ChEBI" id="CHEBI:131766"/>
        <dbReference type="EC" id="4.1.99.22"/>
    </reaction>
</comment>
<dbReference type="PANTHER" id="PTHR22960">
    <property type="entry name" value="MOLYBDOPTERIN COFACTOR SYNTHESIS PROTEIN A"/>
    <property type="match status" value="1"/>
</dbReference>
<dbReference type="CDD" id="cd21117">
    <property type="entry name" value="Twitch_MoaA"/>
    <property type="match status" value="1"/>
</dbReference>
<dbReference type="InterPro" id="IPR010505">
    <property type="entry name" value="MoaA_twitch"/>
</dbReference>
<sequence>MLDKFGRNIDYLRISITDRCNLRCKYCMPAGCDMVGHEDILSYEELLRLAQLFARTGVRHVRVTGGEPLVRKGAADFVRELKAVPGVEKVSLTTNGTLLEKHALALAGAGLDSVNISLDTTDAALAREITGSDGVVDAVRASVGLMRSLGVPVKLNAVLLAETAGTVTELARFAEEGVPVRFIELMPMGVGRFERGYDPDAALAALRCVWPDLHPVDARIGFGPAQYYASAALKAPIGFIDAVSHRFCSGCNRVRLTSRGFLKPCLCFDEGADLRELLRSGADDAEILAAIEGCVFNKPRQHCFDTPQDMTESRLMSQIGG</sequence>
<dbReference type="SFLD" id="SFLDG01383">
    <property type="entry name" value="cyclic_pyranopterin_phosphate"/>
    <property type="match status" value="1"/>
</dbReference>
<dbReference type="PROSITE" id="PS01305">
    <property type="entry name" value="MOAA_NIFB_PQQE"/>
    <property type="match status" value="1"/>
</dbReference>
<reference evidence="14" key="1">
    <citation type="submission" date="2020-10" db="EMBL/GenBank/DDBJ databases">
        <authorList>
            <person name="Gilroy R."/>
        </authorList>
    </citation>
    <scope>NUCLEOTIDE SEQUENCE</scope>
    <source>
        <strain evidence="14">ChiHjej10B9-9673</strain>
    </source>
</reference>
<comment type="cofactor">
    <cofactor evidence="1">
        <name>[4Fe-4S] cluster</name>
        <dbReference type="ChEBI" id="CHEBI:49883"/>
    </cofactor>
</comment>
<proteinExistence type="predicted"/>
<evidence type="ECO:0000256" key="7">
    <source>
        <dbReference type="ARBA" id="ARBA00023004"/>
    </source>
</evidence>
<dbReference type="GO" id="GO:0005525">
    <property type="term" value="F:GTP binding"/>
    <property type="evidence" value="ECO:0007669"/>
    <property type="project" value="UniProtKB-KW"/>
</dbReference>
<dbReference type="GO" id="GO:0006777">
    <property type="term" value="P:Mo-molybdopterin cofactor biosynthetic process"/>
    <property type="evidence" value="ECO:0007669"/>
    <property type="project" value="UniProtKB-KW"/>
</dbReference>
<dbReference type="InterPro" id="IPR007197">
    <property type="entry name" value="rSAM"/>
</dbReference>
<keyword evidence="6" id="KW-0547">Nucleotide-binding</keyword>
<dbReference type="InterPro" id="IPR006638">
    <property type="entry name" value="Elp3/MiaA/NifB-like_rSAM"/>
</dbReference>
<dbReference type="GO" id="GO:0061799">
    <property type="term" value="F:cyclic pyranopterin monophosphate synthase activity"/>
    <property type="evidence" value="ECO:0007669"/>
    <property type="project" value="TreeGrafter"/>
</dbReference>
<dbReference type="InterPro" id="IPR058240">
    <property type="entry name" value="rSAM_sf"/>
</dbReference>
<comment type="caution">
    <text evidence="14">The sequence shown here is derived from an EMBL/GenBank/DDBJ whole genome shotgun (WGS) entry which is preliminary data.</text>
</comment>
<dbReference type="SFLD" id="SFLDG01067">
    <property type="entry name" value="SPASM/twitch_domain_containing"/>
    <property type="match status" value="1"/>
</dbReference>
<evidence type="ECO:0000256" key="11">
    <source>
        <dbReference type="ARBA" id="ARBA00023239"/>
    </source>
</evidence>
<dbReference type="AlphaFoldDB" id="A0A9D1FCI1"/>
<dbReference type="PANTHER" id="PTHR22960:SF0">
    <property type="entry name" value="MOLYBDENUM COFACTOR BIOSYNTHESIS PROTEIN 1"/>
    <property type="match status" value="1"/>
</dbReference>
<keyword evidence="5" id="KW-0479">Metal-binding</keyword>
<dbReference type="EC" id="4.1.99.22" evidence="2"/>
<dbReference type="Proteomes" id="UP000824001">
    <property type="component" value="Unassembled WGS sequence"/>
</dbReference>
<evidence type="ECO:0000313" key="15">
    <source>
        <dbReference type="Proteomes" id="UP000824001"/>
    </source>
</evidence>
<dbReference type="EMBL" id="DVJK01000064">
    <property type="protein sequence ID" value="HIS66373.1"/>
    <property type="molecule type" value="Genomic_DNA"/>
</dbReference>
<dbReference type="PROSITE" id="PS51918">
    <property type="entry name" value="RADICAL_SAM"/>
    <property type="match status" value="1"/>
</dbReference>
<evidence type="ECO:0000256" key="6">
    <source>
        <dbReference type="ARBA" id="ARBA00022741"/>
    </source>
</evidence>
<keyword evidence="8" id="KW-0411">Iron-sulfur</keyword>
<evidence type="ECO:0000256" key="2">
    <source>
        <dbReference type="ARBA" id="ARBA00012167"/>
    </source>
</evidence>
<protein>
    <recommendedName>
        <fullName evidence="2">GTP 3',8-cyclase</fullName>
        <ecNumber evidence="2">4.1.99.22</ecNumber>
    </recommendedName>
</protein>
<evidence type="ECO:0000256" key="5">
    <source>
        <dbReference type="ARBA" id="ARBA00022723"/>
    </source>
</evidence>
<evidence type="ECO:0000256" key="3">
    <source>
        <dbReference type="ARBA" id="ARBA00022485"/>
    </source>
</evidence>
<dbReference type="SMART" id="SM00729">
    <property type="entry name" value="Elp3"/>
    <property type="match status" value="1"/>
</dbReference>
<dbReference type="InterPro" id="IPR040064">
    <property type="entry name" value="MoaA-like"/>
</dbReference>
<evidence type="ECO:0000256" key="12">
    <source>
        <dbReference type="ARBA" id="ARBA00048697"/>
    </source>
</evidence>
<dbReference type="InterPro" id="IPR050105">
    <property type="entry name" value="MoCo_biosynth_MoaA/MoaC"/>
</dbReference>
<keyword evidence="10" id="KW-0501">Molybdenum cofactor biosynthesis</keyword>
<dbReference type="GO" id="GO:0046872">
    <property type="term" value="F:metal ion binding"/>
    <property type="evidence" value="ECO:0007669"/>
    <property type="project" value="UniProtKB-KW"/>
</dbReference>
<dbReference type="GO" id="GO:0051539">
    <property type="term" value="F:4 iron, 4 sulfur cluster binding"/>
    <property type="evidence" value="ECO:0007669"/>
    <property type="project" value="UniProtKB-KW"/>
</dbReference>
<evidence type="ECO:0000256" key="1">
    <source>
        <dbReference type="ARBA" id="ARBA00001966"/>
    </source>
</evidence>
<evidence type="ECO:0000256" key="10">
    <source>
        <dbReference type="ARBA" id="ARBA00023150"/>
    </source>
</evidence>
<dbReference type="Pfam" id="PF04055">
    <property type="entry name" value="Radical_SAM"/>
    <property type="match status" value="1"/>
</dbReference>
<evidence type="ECO:0000256" key="9">
    <source>
        <dbReference type="ARBA" id="ARBA00023134"/>
    </source>
</evidence>
<dbReference type="InterPro" id="IPR000385">
    <property type="entry name" value="MoaA_NifB_PqqE_Fe-S-bd_CS"/>
</dbReference>
<dbReference type="InterPro" id="IPR013483">
    <property type="entry name" value="MoaA"/>
</dbReference>
<evidence type="ECO:0000256" key="8">
    <source>
        <dbReference type="ARBA" id="ARBA00023014"/>
    </source>
</evidence>
<evidence type="ECO:0000259" key="13">
    <source>
        <dbReference type="PROSITE" id="PS51918"/>
    </source>
</evidence>
<keyword evidence="7" id="KW-0408">Iron</keyword>
<dbReference type="Gene3D" id="3.20.20.70">
    <property type="entry name" value="Aldolase class I"/>
    <property type="match status" value="1"/>
</dbReference>
<dbReference type="Pfam" id="PF06463">
    <property type="entry name" value="Mob_synth_C"/>
    <property type="match status" value="1"/>
</dbReference>
<dbReference type="SFLD" id="SFLDG01386">
    <property type="entry name" value="main_SPASM_domain-containing"/>
    <property type="match status" value="1"/>
</dbReference>
<reference evidence="14" key="2">
    <citation type="journal article" date="2021" name="PeerJ">
        <title>Extensive microbial diversity within the chicken gut microbiome revealed by metagenomics and culture.</title>
        <authorList>
            <person name="Gilroy R."/>
            <person name="Ravi A."/>
            <person name="Getino M."/>
            <person name="Pursley I."/>
            <person name="Horton D.L."/>
            <person name="Alikhan N.F."/>
            <person name="Baker D."/>
            <person name="Gharbi K."/>
            <person name="Hall N."/>
            <person name="Watson M."/>
            <person name="Adriaenssens E.M."/>
            <person name="Foster-Nyarko E."/>
            <person name="Jarju S."/>
            <person name="Secka A."/>
            <person name="Antonio M."/>
            <person name="Oren A."/>
            <person name="Chaudhuri R.R."/>
            <person name="La Ragione R."/>
            <person name="Hildebrand F."/>
            <person name="Pallen M.J."/>
        </authorList>
    </citation>
    <scope>NUCLEOTIDE SEQUENCE</scope>
    <source>
        <strain evidence="14">ChiHjej10B9-9673</strain>
    </source>
</reference>
<name>A0A9D1FCI1_9FIRM</name>
<keyword evidence="11" id="KW-0456">Lyase</keyword>
<keyword evidence="4" id="KW-0949">S-adenosyl-L-methionine</keyword>
<dbReference type="CDD" id="cd01335">
    <property type="entry name" value="Radical_SAM"/>
    <property type="match status" value="1"/>
</dbReference>
<evidence type="ECO:0000313" key="14">
    <source>
        <dbReference type="EMBL" id="HIS66373.1"/>
    </source>
</evidence>
<dbReference type="NCBIfam" id="TIGR02666">
    <property type="entry name" value="moaA"/>
    <property type="match status" value="1"/>
</dbReference>
<feature type="domain" description="Radical SAM core" evidence="13">
    <location>
        <begin position="4"/>
        <end position="225"/>
    </location>
</feature>
<keyword evidence="9" id="KW-0342">GTP-binding</keyword>
<evidence type="ECO:0000256" key="4">
    <source>
        <dbReference type="ARBA" id="ARBA00022691"/>
    </source>
</evidence>
<dbReference type="InterPro" id="IPR013785">
    <property type="entry name" value="Aldolase_TIM"/>
</dbReference>
<accession>A0A9D1FCI1</accession>
<organism evidence="14 15">
    <name type="scientific">Candidatus Scatomorpha merdipullorum</name>
    <dbReference type="NCBI Taxonomy" id="2840927"/>
    <lineage>
        <taxon>Bacteria</taxon>
        <taxon>Bacillati</taxon>
        <taxon>Bacillota</taxon>
        <taxon>Clostridia</taxon>
        <taxon>Eubacteriales</taxon>
        <taxon>Candidatus Scatomorpha</taxon>
    </lineage>
</organism>
<dbReference type="SFLD" id="SFLDS00029">
    <property type="entry name" value="Radical_SAM"/>
    <property type="match status" value="1"/>
</dbReference>
<dbReference type="SUPFAM" id="SSF102114">
    <property type="entry name" value="Radical SAM enzymes"/>
    <property type="match status" value="1"/>
</dbReference>
<gene>
    <name evidence="14" type="primary">moaA</name>
    <name evidence="14" type="ORF">IAC18_02300</name>
</gene>
<keyword evidence="3" id="KW-0004">4Fe-4S</keyword>